<name>A6KJ59_RAT</name>
<organism evidence="2 3">
    <name type="scientific">Rattus norvegicus</name>
    <name type="common">Rat</name>
    <dbReference type="NCBI Taxonomy" id="10116"/>
    <lineage>
        <taxon>Eukaryota</taxon>
        <taxon>Metazoa</taxon>
        <taxon>Chordata</taxon>
        <taxon>Craniata</taxon>
        <taxon>Vertebrata</taxon>
        <taxon>Euteleostomi</taxon>
        <taxon>Mammalia</taxon>
        <taxon>Eutheria</taxon>
        <taxon>Euarchontoglires</taxon>
        <taxon>Glires</taxon>
        <taxon>Rodentia</taxon>
        <taxon>Myomorpha</taxon>
        <taxon>Muroidea</taxon>
        <taxon>Muridae</taxon>
        <taxon>Murinae</taxon>
        <taxon>Rattus</taxon>
    </lineage>
</organism>
<accession>A6KJ59</accession>
<reference evidence="3" key="1">
    <citation type="submission" date="2005-09" db="EMBL/GenBank/DDBJ databases">
        <authorList>
            <person name="Mural R.J."/>
            <person name="Li P.W."/>
            <person name="Adams M.D."/>
            <person name="Amanatides P.G."/>
            <person name="Baden-Tillson H."/>
            <person name="Barnstead M."/>
            <person name="Chin S.H."/>
            <person name="Dew I."/>
            <person name="Evans C.A."/>
            <person name="Ferriera S."/>
            <person name="Flanigan M."/>
            <person name="Fosler C."/>
            <person name="Glodek A."/>
            <person name="Gu Z."/>
            <person name="Holt R.A."/>
            <person name="Jennings D."/>
            <person name="Kraft C.L."/>
            <person name="Lu F."/>
            <person name="Nguyen T."/>
            <person name="Nusskern D.R."/>
            <person name="Pfannkoch C.M."/>
            <person name="Sitter C."/>
            <person name="Sutton G.G."/>
            <person name="Venter J.C."/>
            <person name="Wang Z."/>
            <person name="Woodage T."/>
            <person name="Zheng X.H."/>
            <person name="Zhong F."/>
        </authorList>
    </citation>
    <scope>NUCLEOTIDE SEQUENCE [LARGE SCALE GENOMIC DNA]</scope>
    <source>
        <strain>BN</strain>
        <strain evidence="3">Sprague-Dawley</strain>
    </source>
</reference>
<feature type="compositionally biased region" description="Polar residues" evidence="1">
    <location>
        <begin position="8"/>
        <end position="18"/>
    </location>
</feature>
<sequence length="29" mass="3053">MSEKNGSEGPSCSGSRSDWSGLDYLMTNG</sequence>
<evidence type="ECO:0000313" key="3">
    <source>
        <dbReference type="Proteomes" id="UP000234681"/>
    </source>
</evidence>
<gene>
    <name evidence="2" type="ORF">rCG_50923</name>
</gene>
<evidence type="ECO:0000256" key="1">
    <source>
        <dbReference type="SAM" id="MobiDB-lite"/>
    </source>
</evidence>
<proteinExistence type="predicted"/>
<feature type="region of interest" description="Disordered" evidence="1">
    <location>
        <begin position="1"/>
        <end position="29"/>
    </location>
</feature>
<dbReference type="EMBL" id="CH474054">
    <property type="protein sequence ID" value="EDL96781.1"/>
    <property type="molecule type" value="Genomic_DNA"/>
</dbReference>
<evidence type="ECO:0000313" key="2">
    <source>
        <dbReference type="EMBL" id="EDL96781.1"/>
    </source>
</evidence>
<dbReference type="Proteomes" id="UP000234681">
    <property type="component" value="Chromosome 19"/>
</dbReference>
<dbReference type="AlphaFoldDB" id="A6KJ59"/>
<protein>
    <submittedName>
        <fullName evidence="2">RCG50923</fullName>
    </submittedName>
</protein>